<dbReference type="GO" id="GO:0005813">
    <property type="term" value="C:centrosome"/>
    <property type="evidence" value="ECO:0007669"/>
    <property type="project" value="UniProtKB-SubCell"/>
</dbReference>
<dbReference type="SUPFAM" id="SSF52821">
    <property type="entry name" value="Rhodanese/Cell cycle control phosphatase"/>
    <property type="match status" value="1"/>
</dbReference>
<proteinExistence type="inferred from homology"/>
<dbReference type="EMBL" id="JASMQC010000037">
    <property type="protein sequence ID" value="KAK1930727.1"/>
    <property type="molecule type" value="Genomic_DNA"/>
</dbReference>
<evidence type="ECO:0000256" key="1">
    <source>
        <dbReference type="ARBA" id="ARBA00004120"/>
    </source>
</evidence>
<dbReference type="GO" id="GO:0060271">
    <property type="term" value="P:cilium assembly"/>
    <property type="evidence" value="ECO:0007669"/>
    <property type="project" value="TreeGrafter"/>
</dbReference>
<keyword evidence="6" id="KW-0653">Protein transport</keyword>
<dbReference type="SUPFAM" id="SSF52058">
    <property type="entry name" value="L domain-like"/>
    <property type="match status" value="2"/>
</dbReference>
<feature type="transmembrane region" description="Helical" evidence="12">
    <location>
        <begin position="99"/>
        <end position="121"/>
    </location>
</feature>
<evidence type="ECO:0000256" key="3">
    <source>
        <dbReference type="ARBA" id="ARBA00022448"/>
    </source>
</evidence>
<organism evidence="14 15">
    <name type="scientific">Phytophthora citrophthora</name>
    <dbReference type="NCBI Taxonomy" id="4793"/>
    <lineage>
        <taxon>Eukaryota</taxon>
        <taxon>Sar</taxon>
        <taxon>Stramenopiles</taxon>
        <taxon>Oomycota</taxon>
        <taxon>Peronosporomycetes</taxon>
        <taxon>Peronosporales</taxon>
        <taxon>Peronosporaceae</taxon>
        <taxon>Phytophthora</taxon>
    </lineage>
</organism>
<name>A0AAD9LCR1_9STRA</name>
<feature type="transmembrane region" description="Helical" evidence="12">
    <location>
        <begin position="240"/>
        <end position="264"/>
    </location>
</feature>
<dbReference type="InterPro" id="IPR001763">
    <property type="entry name" value="Rhodanese-like_dom"/>
</dbReference>
<feature type="domain" description="Rhodanese" evidence="13">
    <location>
        <begin position="822"/>
        <end position="917"/>
    </location>
</feature>
<evidence type="ECO:0000256" key="10">
    <source>
        <dbReference type="ARBA" id="ARBA00038465"/>
    </source>
</evidence>
<dbReference type="PANTHER" id="PTHR44390:SF1">
    <property type="entry name" value="CENTROSOMAL PROTEIN OF 41 KDA"/>
    <property type="match status" value="1"/>
</dbReference>
<feature type="compositionally biased region" description="Low complexity" evidence="11">
    <location>
        <begin position="939"/>
        <end position="953"/>
    </location>
</feature>
<reference evidence="14" key="1">
    <citation type="submission" date="2023-08" db="EMBL/GenBank/DDBJ databases">
        <title>Reference Genome Resource for the Citrus Pathogen Phytophthora citrophthora.</title>
        <authorList>
            <person name="Moller H."/>
            <person name="Coetzee B."/>
            <person name="Rose L.J."/>
            <person name="Van Niekerk J.M."/>
        </authorList>
    </citation>
    <scope>NUCLEOTIDE SEQUENCE</scope>
    <source>
        <strain evidence="14">STE-U-9442</strain>
    </source>
</reference>
<dbReference type="CDD" id="cd00158">
    <property type="entry name" value="RHOD"/>
    <property type="match status" value="1"/>
</dbReference>
<evidence type="ECO:0000256" key="11">
    <source>
        <dbReference type="SAM" id="MobiDB-lite"/>
    </source>
</evidence>
<dbReference type="Gene3D" id="3.40.250.10">
    <property type="entry name" value="Rhodanese-like domain"/>
    <property type="match status" value="1"/>
</dbReference>
<evidence type="ECO:0000259" key="13">
    <source>
        <dbReference type="PROSITE" id="PS50206"/>
    </source>
</evidence>
<evidence type="ECO:0000256" key="5">
    <source>
        <dbReference type="ARBA" id="ARBA00022794"/>
    </source>
</evidence>
<feature type="transmembrane region" description="Helical" evidence="12">
    <location>
        <begin position="1176"/>
        <end position="1196"/>
    </location>
</feature>
<feature type="region of interest" description="Disordered" evidence="11">
    <location>
        <begin position="916"/>
        <end position="956"/>
    </location>
</feature>
<evidence type="ECO:0000256" key="6">
    <source>
        <dbReference type="ARBA" id="ARBA00022927"/>
    </source>
</evidence>
<keyword evidence="12" id="KW-0472">Membrane</keyword>
<keyword evidence="15" id="KW-1185">Reference proteome</keyword>
<dbReference type="PANTHER" id="PTHR44390">
    <property type="entry name" value="CENTROSOMAL PROTEIN OF 41 KDA"/>
    <property type="match status" value="1"/>
</dbReference>
<feature type="transmembrane region" description="Helical" evidence="12">
    <location>
        <begin position="384"/>
        <end position="405"/>
    </location>
</feature>
<comment type="subcellular location">
    <subcellularLocation>
        <location evidence="1">Cytoplasm</location>
        <location evidence="1">Cytoskeleton</location>
        <location evidence="1">Cilium basal body</location>
    </subcellularLocation>
    <subcellularLocation>
        <location evidence="2">Cytoplasm</location>
        <location evidence="2">Cytoskeleton</location>
        <location evidence="2">Microtubule organizing center</location>
        <location evidence="2">Centrosome</location>
    </subcellularLocation>
</comment>
<feature type="transmembrane region" description="Helical" evidence="12">
    <location>
        <begin position="302"/>
        <end position="323"/>
    </location>
</feature>
<keyword evidence="5" id="KW-0970">Cilium biogenesis/degradation</keyword>
<evidence type="ECO:0000313" key="14">
    <source>
        <dbReference type="EMBL" id="KAK1930727.1"/>
    </source>
</evidence>
<dbReference type="PROSITE" id="PS50206">
    <property type="entry name" value="RHODANESE_3"/>
    <property type="match status" value="1"/>
</dbReference>
<keyword evidence="3" id="KW-0813">Transport</keyword>
<evidence type="ECO:0000256" key="8">
    <source>
        <dbReference type="ARBA" id="ARBA00023212"/>
    </source>
</evidence>
<accession>A0AAD9LCR1</accession>
<protein>
    <submittedName>
        <fullName evidence="14">Centrosomal protein A</fullName>
    </submittedName>
</protein>
<feature type="transmembrane region" description="Helical" evidence="12">
    <location>
        <begin position="1008"/>
        <end position="1031"/>
    </location>
</feature>
<sequence length="1680" mass="190042">MDKLSIRIGCCFQDSLLFIHKMFRQLSQLVLQTPRKVIHLSYWHFAFWWGLILPVHVVTCSFNAFYAYGYWNLSKTYLGVCLDFYQIGMPKPNHGTISAIHGIVAFIHGLCIVFMLGGSLIQRTLAFTLWSSSKAMNSVKTERTNSSKLSGSFSKAYGKIMYPFTLCGVNGKYFDVALVCREIVETALQTVQAYRMSALLPRTLLNRFYVILLAGNCWSSIVADSVFFGRDEARRRFACIVLDCILDLFASTGVQLLVMANYVAAYNFKIKGFDVNKWYDDEWVARALNEFRMVVVVSWSDLLSRTIFSLGLVITTTSMKRLLWRLPRNVNRVTQSTASVVLAMEATKKFLSRKNDKIQGPTPVEALIQEDIRSKLHRTHGDRVLLRSMHLLFGAWGILILGFHIHSSVQPTLPQCFMQVRPWAMSRPSCYLVGLDCHILDISGGKEQVQVLWAEFDASTVVQVLIRHCPGLEIPDIISDFIGLHGIKVYNSTILEWSESAALTNAKHPDLAALFFARVNMTDGLLPIGLHSPDFPPSLTDIEFCVTNLRSLPDNLSTQWPRGGIIYVEQSQLTVLSHELVLLDPTYLSVAGNPITELSPEVFQTPNLLYFSVSDTKLREFPRDVTHLGASLARIYLVDTEIASFWSWMDRFVERAKGKTVIRAANSDYCKDFEKIQTGKTDSFRVPNSPEYSSHLMNPSQENRQAILTTIMEKRIPQNPKYKNTQSKIDSGSTVNKVRLISNKEFLKRRDETFRRITCRCLAELFSEYEDTGSSTQPEMVARMVKGADGEFTMERVPANEDNQENYGPRIVSYDAEEKEDYDPPYLVLDTRSKEEFSTNRIHRAKNYPTTFLNRDLLLPEMHQFKNQDSKLIIVYDLDDKTVAQTAHTLVQRGFDNIYVLTGGIIDYADEFPDHIEGTPLPPKPVHPKQPKRDVYKNSAALSSTGTRSARSATTKKKGTISDISSVMSNLSVADSVISKATARKERAGGTMSRPIPNATSEVVKLSYSSFLLCWIVILVVHLVTCAYTALYSYTYWKLVETYLNNYLEIFQIGMPPPYHRTIAIIHAVMAALHALCIILMLGGSLWQRSLAFTPWASCSADEKPKEEKSDRISSAVLRSATKMYKILSDRHGFFGVNGSHFHSLLIIREVIETGLQTVQAYRMSVLLPRILLNRFYVVLLVINCWSSVLVYSIFFKGDEARRRFSCIVLDGALDLMACMGVELLIVLSYLDQYDSYLMGFHDELWRNDQWAARVLNEFRMVVVVSWSDLASRTIFTLGLIITTTNIKELLQYLPRRKNQVKMVEKLTTVAPSLSNSKQISKPYVLKTRNTWVLRAAHWMFGVWGVVILALHIAASVQPTLPQCLLQVRPWATSQPSCYLVGLDCYTLEISGTKEEVLVKWSEFDSSTVVQLLISHCPKLEIPNTFNDFHGLHGVKVYNSTILDWGESAAFTSANHPNILSLYLARVNMTDGVLPIGFQSEDFPQNLYDFEFCVTNLRIIPEDLDTKWPKKAYIQLEYGQLTSIPPVLVRLEPKYLAVTGNPITQVPPGIFEIPGLRTLGLGQTLLNELPRDVKNLRSSTGISFFWPWMDDYITTWGLLTAFGSPYCINLQKIVNGTADSFNVSSLSEYAPILMNPTKDNLPLIQSAVSCGATYYSTYYYIELDDENIAISPAPPLTVVR</sequence>
<evidence type="ECO:0000256" key="7">
    <source>
        <dbReference type="ARBA" id="ARBA00023069"/>
    </source>
</evidence>
<evidence type="ECO:0000313" key="15">
    <source>
        <dbReference type="Proteomes" id="UP001259832"/>
    </source>
</evidence>
<keyword evidence="4" id="KW-0963">Cytoplasm</keyword>
<evidence type="ECO:0000256" key="4">
    <source>
        <dbReference type="ARBA" id="ARBA00022490"/>
    </source>
</evidence>
<dbReference type="InterPro" id="IPR032675">
    <property type="entry name" value="LRR_dom_sf"/>
</dbReference>
<keyword evidence="12" id="KW-1133">Transmembrane helix</keyword>
<feature type="transmembrane region" description="Helical" evidence="12">
    <location>
        <begin position="1332"/>
        <end position="1355"/>
    </location>
</feature>
<dbReference type="Pfam" id="PF00581">
    <property type="entry name" value="Rhodanese"/>
    <property type="match status" value="1"/>
</dbReference>
<keyword evidence="9" id="KW-0966">Cell projection</keyword>
<evidence type="ECO:0000256" key="9">
    <source>
        <dbReference type="ARBA" id="ARBA00023273"/>
    </source>
</evidence>
<dbReference type="InterPro" id="IPR051889">
    <property type="entry name" value="CEP41"/>
</dbReference>
<feature type="transmembrane region" description="Helical" evidence="12">
    <location>
        <begin position="46"/>
        <end position="68"/>
    </location>
</feature>
<keyword evidence="7" id="KW-0969">Cilium</keyword>
<keyword evidence="12" id="KW-0812">Transmembrane</keyword>
<dbReference type="InterPro" id="IPR036873">
    <property type="entry name" value="Rhodanese-like_dom_sf"/>
</dbReference>
<dbReference type="Proteomes" id="UP001259832">
    <property type="component" value="Unassembled WGS sequence"/>
</dbReference>
<comment type="caution">
    <text evidence="14">The sequence shown here is derived from an EMBL/GenBank/DDBJ whole genome shotgun (WGS) entry which is preliminary data.</text>
</comment>
<dbReference type="GO" id="GO:0015031">
    <property type="term" value="P:protein transport"/>
    <property type="evidence" value="ECO:0007669"/>
    <property type="project" value="UniProtKB-KW"/>
</dbReference>
<dbReference type="SMART" id="SM00450">
    <property type="entry name" value="RHOD"/>
    <property type="match status" value="1"/>
</dbReference>
<keyword evidence="8" id="KW-0206">Cytoskeleton</keyword>
<dbReference type="GO" id="GO:0036064">
    <property type="term" value="C:ciliary basal body"/>
    <property type="evidence" value="ECO:0007669"/>
    <property type="project" value="TreeGrafter"/>
</dbReference>
<evidence type="ECO:0000256" key="2">
    <source>
        <dbReference type="ARBA" id="ARBA00004300"/>
    </source>
</evidence>
<comment type="similarity">
    <text evidence="10">Belongs to the CEP41 family.</text>
</comment>
<gene>
    <name evidence="14" type="ORF">P3T76_013684</name>
</gene>
<feature type="transmembrane region" description="Helical" evidence="12">
    <location>
        <begin position="1063"/>
        <end position="1087"/>
    </location>
</feature>
<dbReference type="Gene3D" id="3.80.10.10">
    <property type="entry name" value="Ribonuclease Inhibitor"/>
    <property type="match status" value="2"/>
</dbReference>
<evidence type="ECO:0000256" key="12">
    <source>
        <dbReference type="SAM" id="Phobius"/>
    </source>
</evidence>